<gene>
    <name evidence="1" type="ORF">DASB73_024220</name>
</gene>
<name>A0AAV5RIV8_STABA</name>
<comment type="caution">
    <text evidence="1">The sequence shown here is derived from an EMBL/GenBank/DDBJ whole genome shotgun (WGS) entry which is preliminary data.</text>
</comment>
<keyword evidence="2" id="KW-1185">Reference proteome</keyword>
<protein>
    <submittedName>
        <fullName evidence="1">Uncharacterized protein</fullName>
    </submittedName>
</protein>
<proteinExistence type="predicted"/>
<evidence type="ECO:0000313" key="1">
    <source>
        <dbReference type="EMBL" id="GMM51464.1"/>
    </source>
</evidence>
<dbReference type="AlphaFoldDB" id="A0AAV5RIV8"/>
<organism evidence="1 2">
    <name type="scientific">Starmerella bacillaris</name>
    <name type="common">Yeast</name>
    <name type="synonym">Candida zemplinina</name>
    <dbReference type="NCBI Taxonomy" id="1247836"/>
    <lineage>
        <taxon>Eukaryota</taxon>
        <taxon>Fungi</taxon>
        <taxon>Dikarya</taxon>
        <taxon>Ascomycota</taxon>
        <taxon>Saccharomycotina</taxon>
        <taxon>Dipodascomycetes</taxon>
        <taxon>Dipodascales</taxon>
        <taxon>Trichomonascaceae</taxon>
        <taxon>Starmerella</taxon>
    </lineage>
</organism>
<reference evidence="1 2" key="1">
    <citation type="journal article" date="2023" name="Elife">
        <title>Identification of key yeast species and microbe-microbe interactions impacting larval growth of Drosophila in the wild.</title>
        <authorList>
            <person name="Mure A."/>
            <person name="Sugiura Y."/>
            <person name="Maeda R."/>
            <person name="Honda K."/>
            <person name="Sakurai N."/>
            <person name="Takahashi Y."/>
            <person name="Watada M."/>
            <person name="Katoh T."/>
            <person name="Gotoh A."/>
            <person name="Gotoh Y."/>
            <person name="Taniguchi I."/>
            <person name="Nakamura K."/>
            <person name="Hayashi T."/>
            <person name="Katayama T."/>
            <person name="Uemura T."/>
            <person name="Hattori Y."/>
        </authorList>
    </citation>
    <scope>NUCLEOTIDE SEQUENCE [LARGE SCALE GENOMIC DNA]</scope>
    <source>
        <strain evidence="1 2">SB-73</strain>
    </source>
</reference>
<dbReference type="EMBL" id="BTGC01000005">
    <property type="protein sequence ID" value="GMM51464.1"/>
    <property type="molecule type" value="Genomic_DNA"/>
</dbReference>
<evidence type="ECO:0000313" key="2">
    <source>
        <dbReference type="Proteomes" id="UP001362899"/>
    </source>
</evidence>
<sequence length="94" mass="10809">MSIDLEKRLTANLKTIINLEPASFLLFDNNSKRILINRNIVDPTSVARTTFEALQLLSNGLGKPLFFQLENSGALYRAIYSETRYTFYLETPRH</sequence>
<accession>A0AAV5RIV8</accession>
<dbReference type="Proteomes" id="UP001362899">
    <property type="component" value="Unassembled WGS sequence"/>
</dbReference>